<dbReference type="RefSeq" id="XP_040663599.1">
    <property type="nucleotide sequence ID" value="XM_040812766.1"/>
</dbReference>
<evidence type="ECO:0000313" key="2">
    <source>
        <dbReference type="EMBL" id="OJI97836.1"/>
    </source>
</evidence>
<reference evidence="3" key="1">
    <citation type="journal article" date="2017" name="Genome Biol.">
        <title>Comparative genomics reveals high biological diversity and specific adaptations in the industrially and medically important fungal genus Aspergillus.</title>
        <authorList>
            <person name="de Vries R.P."/>
            <person name="Riley R."/>
            <person name="Wiebenga A."/>
            <person name="Aguilar-Osorio G."/>
            <person name="Amillis S."/>
            <person name="Uchima C.A."/>
            <person name="Anderluh G."/>
            <person name="Asadollahi M."/>
            <person name="Askin M."/>
            <person name="Barry K."/>
            <person name="Battaglia E."/>
            <person name="Bayram O."/>
            <person name="Benocci T."/>
            <person name="Braus-Stromeyer S.A."/>
            <person name="Caldana C."/>
            <person name="Canovas D."/>
            <person name="Cerqueira G.C."/>
            <person name="Chen F."/>
            <person name="Chen W."/>
            <person name="Choi C."/>
            <person name="Clum A."/>
            <person name="Dos Santos R.A."/>
            <person name="Damasio A.R."/>
            <person name="Diallinas G."/>
            <person name="Emri T."/>
            <person name="Fekete E."/>
            <person name="Flipphi M."/>
            <person name="Freyberg S."/>
            <person name="Gallo A."/>
            <person name="Gournas C."/>
            <person name="Habgood R."/>
            <person name="Hainaut M."/>
            <person name="Harispe M.L."/>
            <person name="Henrissat B."/>
            <person name="Hilden K.S."/>
            <person name="Hope R."/>
            <person name="Hossain A."/>
            <person name="Karabika E."/>
            <person name="Karaffa L."/>
            <person name="Karanyi Z."/>
            <person name="Krasevec N."/>
            <person name="Kuo A."/>
            <person name="Kusch H."/>
            <person name="LaButti K."/>
            <person name="Lagendijk E.L."/>
            <person name="Lapidus A."/>
            <person name="Levasseur A."/>
            <person name="Lindquist E."/>
            <person name="Lipzen A."/>
            <person name="Logrieco A.F."/>
            <person name="MacCabe A."/>
            <person name="Maekelae M.R."/>
            <person name="Malavazi I."/>
            <person name="Melin P."/>
            <person name="Meyer V."/>
            <person name="Mielnichuk N."/>
            <person name="Miskei M."/>
            <person name="Molnar A.P."/>
            <person name="Mule G."/>
            <person name="Ngan C.Y."/>
            <person name="Orejas M."/>
            <person name="Orosz E."/>
            <person name="Ouedraogo J.P."/>
            <person name="Overkamp K.M."/>
            <person name="Park H.-S."/>
            <person name="Perrone G."/>
            <person name="Piumi F."/>
            <person name="Punt P.J."/>
            <person name="Ram A.F."/>
            <person name="Ramon A."/>
            <person name="Rauscher S."/>
            <person name="Record E."/>
            <person name="Riano-Pachon D.M."/>
            <person name="Robert V."/>
            <person name="Roehrig J."/>
            <person name="Ruller R."/>
            <person name="Salamov A."/>
            <person name="Salih N.S."/>
            <person name="Samson R.A."/>
            <person name="Sandor E."/>
            <person name="Sanguinetti M."/>
            <person name="Schuetze T."/>
            <person name="Sepcic K."/>
            <person name="Shelest E."/>
            <person name="Sherlock G."/>
            <person name="Sophianopoulou V."/>
            <person name="Squina F.M."/>
            <person name="Sun H."/>
            <person name="Susca A."/>
            <person name="Todd R.B."/>
            <person name="Tsang A."/>
            <person name="Unkles S.E."/>
            <person name="van de Wiele N."/>
            <person name="van Rossen-Uffink D."/>
            <person name="Oliveira J.V."/>
            <person name="Vesth T.C."/>
            <person name="Visser J."/>
            <person name="Yu J.-H."/>
            <person name="Zhou M."/>
            <person name="Andersen M.R."/>
            <person name="Archer D.B."/>
            <person name="Baker S.E."/>
            <person name="Benoit I."/>
            <person name="Brakhage A.A."/>
            <person name="Braus G.H."/>
            <person name="Fischer R."/>
            <person name="Frisvad J.C."/>
            <person name="Goldman G.H."/>
            <person name="Houbraken J."/>
            <person name="Oakley B."/>
            <person name="Pocsi I."/>
            <person name="Scazzocchio C."/>
            <person name="Seiboth B."/>
            <person name="vanKuyk P.A."/>
            <person name="Wortman J."/>
            <person name="Dyer P.S."/>
            <person name="Grigoriev I.V."/>
        </authorList>
    </citation>
    <scope>NUCLEOTIDE SEQUENCE [LARGE SCALE GENOMIC DNA]</scope>
    <source>
        <strain evidence="3">CBS 583.65</strain>
    </source>
</reference>
<evidence type="ECO:0000313" key="3">
    <source>
        <dbReference type="Proteomes" id="UP000184073"/>
    </source>
</evidence>
<accession>A0A1L9P8L6</accession>
<evidence type="ECO:0008006" key="4">
    <source>
        <dbReference type="Google" id="ProtNLM"/>
    </source>
</evidence>
<gene>
    <name evidence="2" type="ORF">ASPVEDRAFT_432184</name>
</gene>
<keyword evidence="1" id="KW-0732">Signal</keyword>
<keyword evidence="3" id="KW-1185">Reference proteome</keyword>
<name>A0A1L9P8L6_ASPVE</name>
<dbReference type="EMBL" id="KV878126">
    <property type="protein sequence ID" value="OJI97836.1"/>
    <property type="molecule type" value="Genomic_DNA"/>
</dbReference>
<proteinExistence type="predicted"/>
<feature type="signal peptide" evidence="1">
    <location>
        <begin position="1"/>
        <end position="17"/>
    </location>
</feature>
<dbReference type="GeneID" id="63728277"/>
<organism evidence="2 3">
    <name type="scientific">Aspergillus versicolor CBS 583.65</name>
    <dbReference type="NCBI Taxonomy" id="1036611"/>
    <lineage>
        <taxon>Eukaryota</taxon>
        <taxon>Fungi</taxon>
        <taxon>Dikarya</taxon>
        <taxon>Ascomycota</taxon>
        <taxon>Pezizomycotina</taxon>
        <taxon>Eurotiomycetes</taxon>
        <taxon>Eurotiomycetidae</taxon>
        <taxon>Eurotiales</taxon>
        <taxon>Aspergillaceae</taxon>
        <taxon>Aspergillus</taxon>
        <taxon>Aspergillus subgen. Nidulantes</taxon>
    </lineage>
</organism>
<evidence type="ECO:0000256" key="1">
    <source>
        <dbReference type="SAM" id="SignalP"/>
    </source>
</evidence>
<protein>
    <recommendedName>
        <fullName evidence="4">Copper transporter</fullName>
    </recommendedName>
</protein>
<dbReference type="AlphaFoldDB" id="A0A1L9P8L6"/>
<feature type="chain" id="PRO_5013109559" description="Copper transporter" evidence="1">
    <location>
        <begin position="18"/>
        <end position="127"/>
    </location>
</feature>
<sequence length="127" mass="13626">MSFVTLLSCFIIHSCHCTRDRNATFIWPMLRNRRGTSIIGCGGGSEVDSMLISGTGLALLLYVFLLEDLRACEAAAKSLAANSRGEGCSGSCHGRRRLVSRHRCIHEIAAAAAAGLGDRGVWRCNTA</sequence>
<dbReference type="VEuPathDB" id="FungiDB:ASPVEDRAFT_432184"/>
<dbReference type="Proteomes" id="UP000184073">
    <property type="component" value="Unassembled WGS sequence"/>
</dbReference>